<feature type="region of interest" description="Disordered" evidence="1">
    <location>
        <begin position="97"/>
        <end position="128"/>
    </location>
</feature>
<dbReference type="EMBL" id="CP114767">
    <property type="protein sequence ID" value="WBA42971.1"/>
    <property type="molecule type" value="Genomic_DNA"/>
</dbReference>
<sequence length="141" mass="14396">MGLQLFGKSAATTLVLGASMLALVGTESATAEQVDAANQELDAAGIKGAQLVPGAALEELTAKAGRVEAAEKAQAEAEKKAADLQEANTKLTEQVTALGKKPGADATTPVRKDGAADLQEEPTSESEAQQLVEKLHAEMLG</sequence>
<feature type="signal peptide" evidence="2">
    <location>
        <begin position="1"/>
        <end position="31"/>
    </location>
</feature>
<keyword evidence="2" id="KW-0732">Signal</keyword>
<gene>
    <name evidence="3" type="ORF">O3303_05255</name>
</gene>
<name>A0ABY7LSN0_9BACT</name>
<feature type="chain" id="PRO_5046369178" evidence="2">
    <location>
        <begin position="32"/>
        <end position="141"/>
    </location>
</feature>
<keyword evidence="4" id="KW-1185">Reference proteome</keyword>
<accession>A0ABY7LSN0</accession>
<dbReference type="Proteomes" id="UP001211005">
    <property type="component" value="Chromosome"/>
</dbReference>
<dbReference type="RefSeq" id="WP_269561018.1">
    <property type="nucleotide sequence ID" value="NZ_CP114767.1"/>
</dbReference>
<evidence type="ECO:0000313" key="3">
    <source>
        <dbReference type="EMBL" id="WBA42971.1"/>
    </source>
</evidence>
<evidence type="ECO:0000313" key="4">
    <source>
        <dbReference type="Proteomes" id="UP001211005"/>
    </source>
</evidence>
<organism evidence="3 4">
    <name type="scientific">Hymenobacter canadensis</name>
    <dbReference type="NCBI Taxonomy" id="2999067"/>
    <lineage>
        <taxon>Bacteria</taxon>
        <taxon>Pseudomonadati</taxon>
        <taxon>Bacteroidota</taxon>
        <taxon>Cytophagia</taxon>
        <taxon>Cytophagales</taxon>
        <taxon>Hymenobacteraceae</taxon>
        <taxon>Hymenobacter</taxon>
    </lineage>
</organism>
<evidence type="ECO:0000256" key="2">
    <source>
        <dbReference type="SAM" id="SignalP"/>
    </source>
</evidence>
<reference evidence="3 4" key="1">
    <citation type="submission" date="2022-12" db="EMBL/GenBank/DDBJ databases">
        <title>Hymenobacter canadensis sp. nov. isolated from lake water of the Cambridge Bay, Canada.</title>
        <authorList>
            <person name="Kim W.H."/>
            <person name="Lee Y.M."/>
        </authorList>
    </citation>
    <scope>NUCLEOTIDE SEQUENCE [LARGE SCALE GENOMIC DNA]</scope>
    <source>
        <strain evidence="3 4">PAMC 29467</strain>
    </source>
</reference>
<evidence type="ECO:0000256" key="1">
    <source>
        <dbReference type="SAM" id="MobiDB-lite"/>
    </source>
</evidence>
<protein>
    <submittedName>
        <fullName evidence="3">Uncharacterized protein</fullName>
    </submittedName>
</protein>
<proteinExistence type="predicted"/>